<dbReference type="AlphaFoldDB" id="A0A963YZE3"/>
<dbReference type="SUPFAM" id="SSF50249">
    <property type="entry name" value="Nucleic acid-binding proteins"/>
    <property type="match status" value="1"/>
</dbReference>
<dbReference type="SMART" id="SM00487">
    <property type="entry name" value="DEXDc"/>
    <property type="match status" value="1"/>
</dbReference>
<evidence type="ECO:0000256" key="4">
    <source>
        <dbReference type="ARBA" id="ARBA00022806"/>
    </source>
</evidence>
<evidence type="ECO:0000256" key="5">
    <source>
        <dbReference type="ARBA" id="ARBA00022840"/>
    </source>
</evidence>
<dbReference type="EMBL" id="JAESVA010000002">
    <property type="protein sequence ID" value="MCB8879746.1"/>
    <property type="molecule type" value="Genomic_DNA"/>
</dbReference>
<name>A0A963YZE3_9PROT</name>
<keyword evidence="4 11" id="KW-0347">Helicase</keyword>
<dbReference type="NCBIfam" id="NF008164">
    <property type="entry name" value="PRK10917.1-2"/>
    <property type="match status" value="1"/>
</dbReference>
<comment type="caution">
    <text evidence="11">The sequence shown here is derived from an EMBL/GenBank/DDBJ whole genome shotgun (WGS) entry which is preliminary data.</text>
</comment>
<protein>
    <recommendedName>
        <fullName evidence="8">Probable DNA 3'-5' helicase RecG</fullName>
    </recommendedName>
</protein>
<dbReference type="Pfam" id="PF00270">
    <property type="entry name" value="DEAD"/>
    <property type="match status" value="1"/>
</dbReference>
<dbReference type="InterPro" id="IPR011545">
    <property type="entry name" value="DEAD/DEAH_box_helicase_dom"/>
</dbReference>
<keyword evidence="3" id="KW-0378">Hydrolase</keyword>
<dbReference type="InterPro" id="IPR014001">
    <property type="entry name" value="Helicase_ATP-bd"/>
</dbReference>
<dbReference type="CDD" id="cd04488">
    <property type="entry name" value="RecG_wedge_OBF"/>
    <property type="match status" value="1"/>
</dbReference>
<dbReference type="Pfam" id="PF17191">
    <property type="entry name" value="RecG_wedge"/>
    <property type="match status" value="1"/>
</dbReference>
<evidence type="ECO:0000313" key="11">
    <source>
        <dbReference type="EMBL" id="MCB8879746.1"/>
    </source>
</evidence>
<dbReference type="CDD" id="cd17992">
    <property type="entry name" value="DEXHc_RecG"/>
    <property type="match status" value="1"/>
</dbReference>
<dbReference type="Proteomes" id="UP000721844">
    <property type="component" value="Unassembled WGS sequence"/>
</dbReference>
<keyword evidence="1" id="KW-0547">Nucleotide-binding</keyword>
<dbReference type="PANTHER" id="PTHR47964">
    <property type="entry name" value="ATP-DEPENDENT DNA HELICASE HOMOLOG RECG, CHLOROPLASTIC"/>
    <property type="match status" value="1"/>
</dbReference>
<evidence type="ECO:0000256" key="1">
    <source>
        <dbReference type="ARBA" id="ARBA00022741"/>
    </source>
</evidence>
<evidence type="ECO:0000259" key="10">
    <source>
        <dbReference type="PROSITE" id="PS51194"/>
    </source>
</evidence>
<dbReference type="PANTHER" id="PTHR47964:SF1">
    <property type="entry name" value="ATP-DEPENDENT DNA HELICASE HOMOLOG RECG, CHLOROPLASTIC"/>
    <property type="match status" value="1"/>
</dbReference>
<evidence type="ECO:0000256" key="8">
    <source>
        <dbReference type="ARBA" id="ARBA00049819"/>
    </source>
</evidence>
<evidence type="ECO:0000256" key="6">
    <source>
        <dbReference type="ARBA" id="ARBA00023125"/>
    </source>
</evidence>
<dbReference type="Pfam" id="PF19833">
    <property type="entry name" value="RecG_dom3_C"/>
    <property type="match status" value="1"/>
</dbReference>
<feature type="domain" description="Helicase ATP-binding" evidence="9">
    <location>
        <begin position="291"/>
        <end position="449"/>
    </location>
</feature>
<keyword evidence="5" id="KW-0067">ATP-binding</keyword>
<accession>A0A963YZE3</accession>
<dbReference type="SUPFAM" id="SSF52540">
    <property type="entry name" value="P-loop containing nucleoside triphosphate hydrolases"/>
    <property type="match status" value="2"/>
</dbReference>
<dbReference type="PROSITE" id="PS51194">
    <property type="entry name" value="HELICASE_CTER"/>
    <property type="match status" value="1"/>
</dbReference>
<keyword evidence="7" id="KW-0234">DNA repair</keyword>
<keyword evidence="12" id="KW-1185">Reference proteome</keyword>
<dbReference type="Pfam" id="PF00271">
    <property type="entry name" value="Helicase_C"/>
    <property type="match status" value="1"/>
</dbReference>
<keyword evidence="6" id="KW-0238">DNA-binding</keyword>
<dbReference type="PROSITE" id="PS51192">
    <property type="entry name" value="HELICASE_ATP_BIND_1"/>
    <property type="match status" value="1"/>
</dbReference>
<dbReference type="RefSeq" id="WP_227306368.1">
    <property type="nucleotide sequence ID" value="NZ_JAESVA010000002.1"/>
</dbReference>
<evidence type="ECO:0000256" key="3">
    <source>
        <dbReference type="ARBA" id="ARBA00022801"/>
    </source>
</evidence>
<feature type="domain" description="Helicase C-terminal" evidence="10">
    <location>
        <begin position="475"/>
        <end position="627"/>
    </location>
</feature>
<dbReference type="GO" id="GO:0003678">
    <property type="term" value="F:DNA helicase activity"/>
    <property type="evidence" value="ECO:0007669"/>
    <property type="project" value="TreeGrafter"/>
</dbReference>
<dbReference type="InterPro" id="IPR012340">
    <property type="entry name" value="NA-bd_OB-fold"/>
</dbReference>
<keyword evidence="2" id="KW-0227">DNA damage</keyword>
<evidence type="ECO:0000259" key="9">
    <source>
        <dbReference type="PROSITE" id="PS51192"/>
    </source>
</evidence>
<dbReference type="Gene3D" id="2.40.50.140">
    <property type="entry name" value="Nucleic acid-binding proteins"/>
    <property type="match status" value="1"/>
</dbReference>
<dbReference type="GO" id="GO:0016787">
    <property type="term" value="F:hydrolase activity"/>
    <property type="evidence" value="ECO:0007669"/>
    <property type="project" value="UniProtKB-KW"/>
</dbReference>
<dbReference type="InterPro" id="IPR001650">
    <property type="entry name" value="Helicase_C-like"/>
</dbReference>
<dbReference type="GO" id="GO:0003677">
    <property type="term" value="F:DNA binding"/>
    <property type="evidence" value="ECO:0007669"/>
    <property type="project" value="UniProtKB-KW"/>
</dbReference>
<dbReference type="GO" id="GO:0006281">
    <property type="term" value="P:DNA repair"/>
    <property type="evidence" value="ECO:0007669"/>
    <property type="project" value="UniProtKB-KW"/>
</dbReference>
<dbReference type="InterPro" id="IPR045562">
    <property type="entry name" value="RecG_dom3_C"/>
</dbReference>
<dbReference type="GO" id="GO:0005524">
    <property type="term" value="F:ATP binding"/>
    <property type="evidence" value="ECO:0007669"/>
    <property type="project" value="UniProtKB-KW"/>
</dbReference>
<proteinExistence type="predicted"/>
<dbReference type="InterPro" id="IPR033454">
    <property type="entry name" value="RecG_wedge"/>
</dbReference>
<reference evidence="11 12" key="1">
    <citation type="journal article" date="2021" name="Microorganisms">
        <title>Acidisoma silvae sp. nov. and Acidisomacellulosilytica sp. nov., Two Acidophilic Bacteria Isolated from Decaying Wood, Hydrolyzing Cellulose and Producing Poly-3-hydroxybutyrate.</title>
        <authorList>
            <person name="Mieszkin S."/>
            <person name="Pouder E."/>
            <person name="Uroz S."/>
            <person name="Simon-Colin C."/>
            <person name="Alain K."/>
        </authorList>
    </citation>
    <scope>NUCLEOTIDE SEQUENCE [LARGE SCALE GENOMIC DNA]</scope>
    <source>
        <strain evidence="11 12">HW T5.17</strain>
    </source>
</reference>
<organism evidence="11 12">
    <name type="scientific">Acidisoma cellulosilyticum</name>
    <dbReference type="NCBI Taxonomy" id="2802395"/>
    <lineage>
        <taxon>Bacteria</taxon>
        <taxon>Pseudomonadati</taxon>
        <taxon>Pseudomonadota</taxon>
        <taxon>Alphaproteobacteria</taxon>
        <taxon>Acetobacterales</taxon>
        <taxon>Acidocellaceae</taxon>
        <taxon>Acidisoma</taxon>
    </lineage>
</organism>
<dbReference type="Gene3D" id="3.40.50.300">
    <property type="entry name" value="P-loop containing nucleotide triphosphate hydrolases"/>
    <property type="match status" value="2"/>
</dbReference>
<dbReference type="InterPro" id="IPR027417">
    <property type="entry name" value="P-loop_NTPase"/>
</dbReference>
<dbReference type="InterPro" id="IPR047112">
    <property type="entry name" value="RecG/Mfd"/>
</dbReference>
<evidence type="ECO:0000256" key="7">
    <source>
        <dbReference type="ARBA" id="ARBA00023204"/>
    </source>
</evidence>
<dbReference type="SMART" id="SM00490">
    <property type="entry name" value="HELICc"/>
    <property type="match status" value="1"/>
</dbReference>
<gene>
    <name evidence="11" type="primary">recG</name>
    <name evidence="11" type="ORF">ACELLULO517_05835</name>
</gene>
<evidence type="ECO:0000256" key="2">
    <source>
        <dbReference type="ARBA" id="ARBA00022763"/>
    </source>
</evidence>
<sequence>MGDQSYSHPSPKSQPVSADPLSQIRAPLTLLPGIGPRLATPLARLVGGPRIRDLLLHLPDSYVDRRERPKLAHARPGGIVTLEVQVMSHESPRTRSQPWRAVVTDGSAFADIVLFHQARLSQMPVGATVIVSGRLESFADRLTLPHPDYVLPVARAHEMPAIEPVWPLTAGITNRTVGKAMSGALMRLTDLPEWIEPSLLTRRRWLSFSACLRLTQAPDTDVKARDLARLRLAYDELLAEQIALGLRRLARRERPGRSLTGDGHLRAEALRRFGFQPTAGQTMALAEIEADMAAPRPMVRLLQGDVGSGKTLVALLAMLRAAEAGTQAAIMAPTEILVQQHFRTLTALSPVPVGLLTGSMTAGARRQVLAGLADGSIPLVVGTHALFQKTVEFHDLGLAVIDEQHRFGVDQRISLGDKGDRTDVLVMTATPIPRSLRLTQYGEMDLSQLTEKPRGRGSIRTTLHGLGAMGQVIGGITRAMERGARIYWVCPLVSESEAMDLSAAEFRFDMLNKRFPGRVGLAHGQQDGKVREDALADFSAGRTQLLVATTVVEVGVDVPEATVMVIEHAERFGLAQLHQLRGRVGRGAEESFCLLLHEDGLTKIAQERLILMRDTTDGFVIADADFRIRGHGDVTGTKQSGLPGYRLADIPDQEKLREVAVKDAAMLLDHDPHLRSPRGQAADVLLRLFDKENAVRRMQAG</sequence>
<evidence type="ECO:0000313" key="12">
    <source>
        <dbReference type="Proteomes" id="UP000721844"/>
    </source>
</evidence>